<feature type="compositionally biased region" description="Acidic residues" evidence="1">
    <location>
        <begin position="502"/>
        <end position="514"/>
    </location>
</feature>
<feature type="region of interest" description="Disordered" evidence="1">
    <location>
        <begin position="331"/>
        <end position="357"/>
    </location>
</feature>
<feature type="compositionally biased region" description="Low complexity" evidence="1">
    <location>
        <begin position="192"/>
        <end position="202"/>
    </location>
</feature>
<feature type="compositionally biased region" description="Basic and acidic residues" evidence="1">
    <location>
        <begin position="979"/>
        <end position="990"/>
    </location>
</feature>
<feature type="compositionally biased region" description="Low complexity" evidence="1">
    <location>
        <begin position="582"/>
        <end position="596"/>
    </location>
</feature>
<feature type="region of interest" description="Disordered" evidence="1">
    <location>
        <begin position="56"/>
        <end position="100"/>
    </location>
</feature>
<dbReference type="AlphaFoldDB" id="A0AAD6U6W5"/>
<feature type="compositionally biased region" description="Low complexity" evidence="1">
    <location>
        <begin position="900"/>
        <end position="937"/>
    </location>
</feature>
<accession>A0AAD6U6W5</accession>
<sequence>MIPMSSSSSHNTSRRRPSATNLPRRRPLVRSNSSLLGTIKNIVTAPLTWFATQDDFEDSPDLKGKRRRNALPGSGSATDYSEGPPRTKRARVKSPDRIQFHPEPVYVAPAYTNPPTSSAYLDPPGSVFDNQSNFYRSNSINMSTPSLAQFKSNNRSGLTRTMSIDPPHNPVPLSRDATMNFTPLDRDTSIESSSFIRTSSSIPRDLSMPLPATRSSFRIRTSLTPQPTQPREVSEPPPLSSLAQKPVFVRQPPDSHQRLSSQSSSSTLGSLVESQRSTRSPMRQHSSLLFGSGPGLHSQSSEANGTHQPAPAERALHELDVYKTPLLPTRSRLRSNASSPSHPSFPQNIPDPSDMFRPRRSSLLLMRDDRRASASGRKSSYSFLDVEEVKDKDLGKLKKVNETKPYAGEGGMKKLLARRMKEVQEDDEDHNESHTRPPAEEPGANREELSRSVPPPVPADWGKETLPRQASTGSSLRVGRTKTSRTHIARPGRPSKKFSAAFEEDGDESMEDIENVERQKERQELEEAAKRLPVFAVPSGFSFAKEPNVASVEHDASAKEPPIAVLPFSFGNPSAAAEPVDPISTPAPATAAISKPQPKPPTSSFSFDRGPVAGPSTVANPTTDSYKPSKPEGVPNFFASSKLLSAAPSTGSLLPSAIPSFGLSDPTPLSSPSTDPVTVPKPSTTMLFPSTPAPAPSITPTSTPLKDSDNPFWEGEKSSTGPQPSLFRSKTNGSSMGDNDSTNPSSFGVSNSTSTQPVSIFGGETKDDPAASSMFGASTTSGFPFSKPFGGEGTAALTSPPLETSKAGQHDEPKPIMPFGSLTANSSTPAVSEPSKPSMFAFGQASTAPAADAAKPSMFGAQAPVPNMFASTAASDPPKPAFGGFTFGQPKEAPKSAPDTPASFAFGAPPSASTSTAAAEPAPFTFGSAVPSAPASSGTFSFGAPAEPKPVTPAAGMFSFGTPTVIPPSARPVTPPRNEMQEFKMEESPTREMQVNTEVKPAEPRPTLGGGGGGFSFGNPSSGSLFGQTSGAPAPAPFSFGSPSNSNTFGASAPTENKSFGGAEFGRPASTSNPFAFGQNNAPSSSIDPSRPLTTGSFSFQASGPPGTTSFGFGGGNPTNGNPFASASGGSAPNSPSTFNQPFSFGAPAPQQTGSFSFGSSQPVSPAGGPSSLPQPTTPGGFGGGFGAQPSSPFSAGGVQPPQQTAGGSLFTIGAPPPPAAPGPRPLKKLPRRKN</sequence>
<reference evidence="2" key="1">
    <citation type="submission" date="2023-03" db="EMBL/GenBank/DDBJ databases">
        <title>Massive genome expansion in bonnet fungi (Mycena s.s.) driven by repeated elements and novel gene families across ecological guilds.</title>
        <authorList>
            <consortium name="Lawrence Berkeley National Laboratory"/>
            <person name="Harder C.B."/>
            <person name="Miyauchi S."/>
            <person name="Viragh M."/>
            <person name="Kuo A."/>
            <person name="Thoen E."/>
            <person name="Andreopoulos B."/>
            <person name="Lu D."/>
            <person name="Skrede I."/>
            <person name="Drula E."/>
            <person name="Henrissat B."/>
            <person name="Morin E."/>
            <person name="Kohler A."/>
            <person name="Barry K."/>
            <person name="LaButti K."/>
            <person name="Morin E."/>
            <person name="Salamov A."/>
            <person name="Lipzen A."/>
            <person name="Mereny Z."/>
            <person name="Hegedus B."/>
            <person name="Baldrian P."/>
            <person name="Stursova M."/>
            <person name="Weitz H."/>
            <person name="Taylor A."/>
            <person name="Grigoriev I.V."/>
            <person name="Nagy L.G."/>
            <person name="Martin F."/>
            <person name="Kauserud H."/>
        </authorList>
    </citation>
    <scope>NUCLEOTIDE SEQUENCE</scope>
    <source>
        <strain evidence="2">CBHHK173m</strain>
    </source>
</reference>
<feature type="compositionally biased region" description="Polar residues" evidence="1">
    <location>
        <begin position="213"/>
        <end position="231"/>
    </location>
</feature>
<feature type="region of interest" description="Disordered" evidence="1">
    <location>
        <begin position="649"/>
        <end position="838"/>
    </location>
</feature>
<feature type="compositionally biased region" description="Polar residues" evidence="1">
    <location>
        <begin position="277"/>
        <end position="289"/>
    </location>
</feature>
<evidence type="ECO:0000313" key="2">
    <source>
        <dbReference type="EMBL" id="KAJ7090205.1"/>
    </source>
</evidence>
<proteinExistence type="predicted"/>
<feature type="compositionally biased region" description="Pro residues" evidence="1">
    <location>
        <begin position="1215"/>
        <end position="1225"/>
    </location>
</feature>
<comment type="caution">
    <text evidence="2">The sequence shown here is derived from an EMBL/GenBank/DDBJ whole genome shotgun (WGS) entry which is preliminary data.</text>
</comment>
<feature type="region of interest" description="Disordered" evidence="1">
    <location>
        <begin position="574"/>
        <end position="634"/>
    </location>
</feature>
<feature type="compositionally biased region" description="Basic residues" evidence="1">
    <location>
        <begin position="1226"/>
        <end position="1235"/>
    </location>
</feature>
<gene>
    <name evidence="2" type="ORF">B0H15DRAFT_251991</name>
</gene>
<feature type="compositionally biased region" description="Low complexity" evidence="1">
    <location>
        <begin position="1119"/>
        <end position="1137"/>
    </location>
</feature>
<dbReference type="Proteomes" id="UP001222325">
    <property type="component" value="Unassembled WGS sequence"/>
</dbReference>
<feature type="compositionally biased region" description="Polar residues" evidence="1">
    <location>
        <begin position="1069"/>
        <end position="1102"/>
    </location>
</feature>
<feature type="region of interest" description="Disordered" evidence="1">
    <location>
        <begin position="870"/>
        <end position="1235"/>
    </location>
</feature>
<feature type="compositionally biased region" description="Polar residues" evidence="1">
    <location>
        <begin position="718"/>
        <end position="758"/>
    </location>
</feature>
<organism evidence="2 3">
    <name type="scientific">Mycena belliarum</name>
    <dbReference type="NCBI Taxonomy" id="1033014"/>
    <lineage>
        <taxon>Eukaryota</taxon>
        <taxon>Fungi</taxon>
        <taxon>Dikarya</taxon>
        <taxon>Basidiomycota</taxon>
        <taxon>Agaricomycotina</taxon>
        <taxon>Agaricomycetes</taxon>
        <taxon>Agaricomycetidae</taxon>
        <taxon>Agaricales</taxon>
        <taxon>Marasmiineae</taxon>
        <taxon>Mycenaceae</taxon>
        <taxon>Mycena</taxon>
    </lineage>
</organism>
<keyword evidence="3" id="KW-1185">Reference proteome</keyword>
<evidence type="ECO:0000256" key="1">
    <source>
        <dbReference type="SAM" id="MobiDB-lite"/>
    </source>
</evidence>
<feature type="compositionally biased region" description="Low complexity" evidence="1">
    <location>
        <begin position="1"/>
        <end position="11"/>
    </location>
</feature>
<name>A0AAD6U6W5_9AGAR</name>
<feature type="compositionally biased region" description="Pro residues" evidence="1">
    <location>
        <begin position="965"/>
        <end position="975"/>
    </location>
</feature>
<feature type="region of interest" description="Disordered" evidence="1">
    <location>
        <begin position="192"/>
        <end position="310"/>
    </location>
</feature>
<feature type="region of interest" description="Disordered" evidence="1">
    <location>
        <begin position="1"/>
        <end position="33"/>
    </location>
</feature>
<feature type="compositionally biased region" description="Low complexity" evidence="1">
    <location>
        <begin position="663"/>
        <end position="685"/>
    </location>
</feature>
<feature type="compositionally biased region" description="Basic residues" evidence="1">
    <location>
        <begin position="479"/>
        <end position="496"/>
    </location>
</feature>
<dbReference type="EMBL" id="JARJCN010000022">
    <property type="protein sequence ID" value="KAJ7090205.1"/>
    <property type="molecule type" value="Genomic_DNA"/>
</dbReference>
<feature type="compositionally biased region" description="Basic and acidic residues" evidence="1">
    <location>
        <begin position="515"/>
        <end position="525"/>
    </location>
</feature>
<feature type="compositionally biased region" description="Polar residues" evidence="1">
    <location>
        <begin position="297"/>
        <end position="307"/>
    </location>
</feature>
<feature type="compositionally biased region" description="Low complexity" evidence="1">
    <location>
        <begin position="1017"/>
        <end position="1050"/>
    </location>
</feature>
<protein>
    <submittedName>
        <fullName evidence="2">Uncharacterized protein</fullName>
    </submittedName>
</protein>
<evidence type="ECO:0000313" key="3">
    <source>
        <dbReference type="Proteomes" id="UP001222325"/>
    </source>
</evidence>
<feature type="compositionally biased region" description="Basic and acidic residues" evidence="1">
    <location>
        <begin position="706"/>
        <end position="717"/>
    </location>
</feature>
<feature type="compositionally biased region" description="Polar residues" evidence="1">
    <location>
        <begin position="617"/>
        <end position="626"/>
    </location>
</feature>
<feature type="compositionally biased region" description="Basic residues" evidence="1">
    <location>
        <begin position="12"/>
        <end position="28"/>
    </location>
</feature>
<feature type="compositionally biased region" description="Low complexity" evidence="1">
    <location>
        <begin position="258"/>
        <end position="275"/>
    </location>
</feature>
<feature type="region of interest" description="Disordered" evidence="1">
    <location>
        <begin position="420"/>
        <end position="525"/>
    </location>
</feature>
<feature type="compositionally biased region" description="Polar residues" evidence="1">
    <location>
        <begin position="334"/>
        <end position="347"/>
    </location>
</feature>
<feature type="compositionally biased region" description="Basic and acidic residues" evidence="1">
    <location>
        <begin position="431"/>
        <end position="450"/>
    </location>
</feature>